<feature type="domain" description="SAM-dependent MTase RsmB/NOP-type" evidence="7">
    <location>
        <begin position="1"/>
        <end position="295"/>
    </location>
</feature>
<dbReference type="Gene3D" id="3.40.50.150">
    <property type="entry name" value="Vaccinia Virus protein VP39"/>
    <property type="match status" value="1"/>
</dbReference>
<feature type="active site" description="Nucleophile" evidence="6">
    <location>
        <position position="225"/>
    </location>
</feature>
<feature type="binding site" evidence="6">
    <location>
        <position position="127"/>
    </location>
    <ligand>
        <name>S-adenosyl-L-methionine</name>
        <dbReference type="ChEBI" id="CHEBI:59789"/>
    </ligand>
</feature>
<feature type="binding site" evidence="6">
    <location>
        <position position="172"/>
    </location>
    <ligand>
        <name>S-adenosyl-L-methionine</name>
        <dbReference type="ChEBI" id="CHEBI:59789"/>
    </ligand>
</feature>
<dbReference type="Pfam" id="PF01189">
    <property type="entry name" value="Methyltr_RsmB-F"/>
    <property type="match status" value="1"/>
</dbReference>
<accession>U4TZE2</accession>
<proteinExistence type="inferred from homology"/>
<keyword evidence="2 6" id="KW-0489">Methyltransferase</keyword>
<evidence type="ECO:0000256" key="3">
    <source>
        <dbReference type="ARBA" id="ARBA00022679"/>
    </source>
</evidence>
<dbReference type="RefSeq" id="WP_022528303.1">
    <property type="nucleotide sequence ID" value="NZ_KI271582.1"/>
</dbReference>
<dbReference type="Pfam" id="PF13636">
    <property type="entry name" value="Methyltranf_PUA"/>
    <property type="match status" value="1"/>
</dbReference>
<evidence type="ECO:0000313" key="9">
    <source>
        <dbReference type="Proteomes" id="UP000030647"/>
    </source>
</evidence>
<dbReference type="InterPro" id="IPR029063">
    <property type="entry name" value="SAM-dependent_MTases_sf"/>
</dbReference>
<dbReference type="Gene3D" id="2.30.130.60">
    <property type="match status" value="1"/>
</dbReference>
<dbReference type="GO" id="GO:0001510">
    <property type="term" value="P:RNA methylation"/>
    <property type="evidence" value="ECO:0007669"/>
    <property type="project" value="InterPro"/>
</dbReference>
<comment type="similarity">
    <text evidence="6">Belongs to the class I-like SAM-binding methyltransferase superfamily. RsmB/NOP family.</text>
</comment>
<dbReference type="PRINTS" id="PR02008">
    <property type="entry name" value="RCMTFAMILY"/>
</dbReference>
<evidence type="ECO:0000256" key="1">
    <source>
        <dbReference type="ARBA" id="ARBA00022490"/>
    </source>
</evidence>
<dbReference type="eggNOG" id="COG3270">
    <property type="taxonomic scope" value="Bacteria"/>
</dbReference>
<evidence type="ECO:0000256" key="4">
    <source>
        <dbReference type="ARBA" id="ARBA00022691"/>
    </source>
</evidence>
<dbReference type="PANTHER" id="PTHR22807:SF30">
    <property type="entry name" value="28S RRNA (CYTOSINE(4447)-C(5))-METHYLTRANSFERASE-RELATED"/>
    <property type="match status" value="1"/>
</dbReference>
<keyword evidence="5 6" id="KW-0694">RNA-binding</keyword>
<dbReference type="HOGENOM" id="CLU_005316_6_1_9"/>
<keyword evidence="9" id="KW-1185">Reference proteome</keyword>
<keyword evidence="4 6" id="KW-0949">S-adenosyl-L-methionine</keyword>
<gene>
    <name evidence="8" type="ORF">L248_0356</name>
</gene>
<keyword evidence="1" id="KW-0963">Cytoplasm</keyword>
<dbReference type="eggNOG" id="COG0144">
    <property type="taxonomic scope" value="Bacteria"/>
</dbReference>
<dbReference type="PANTHER" id="PTHR22807">
    <property type="entry name" value="NOP2 YEAST -RELATED NOL1/NOP2/FMU SUN DOMAIN-CONTAINING"/>
    <property type="match status" value="1"/>
</dbReference>
<dbReference type="OrthoDB" id="9810297at2"/>
<dbReference type="InterPro" id="IPR031340">
    <property type="entry name" value="RsmF_methylt_CI"/>
</dbReference>
<name>U4TZE2_9LACO</name>
<dbReference type="STRING" id="1231336.L248_0356"/>
<dbReference type="PROSITE" id="PS51686">
    <property type="entry name" value="SAM_MT_RSMB_NOP"/>
    <property type="match status" value="1"/>
</dbReference>
<dbReference type="Proteomes" id="UP000030647">
    <property type="component" value="Unassembled WGS sequence"/>
</dbReference>
<dbReference type="InterPro" id="IPR049560">
    <property type="entry name" value="MeTrfase_RsmB-F_NOP2_cat"/>
</dbReference>
<organism evidence="8 9">
    <name type="scientific">Schleiferilactobacillus shenzhenensis LY-73</name>
    <dbReference type="NCBI Taxonomy" id="1231336"/>
    <lineage>
        <taxon>Bacteria</taxon>
        <taxon>Bacillati</taxon>
        <taxon>Bacillota</taxon>
        <taxon>Bacilli</taxon>
        <taxon>Lactobacillales</taxon>
        <taxon>Lactobacillaceae</taxon>
        <taxon>Schleiferilactobacillus</taxon>
    </lineage>
</organism>
<keyword evidence="3 6" id="KW-0808">Transferase</keyword>
<evidence type="ECO:0000256" key="5">
    <source>
        <dbReference type="ARBA" id="ARBA00022884"/>
    </source>
</evidence>
<dbReference type="AlphaFoldDB" id="U4TZE2"/>
<dbReference type="InterPro" id="IPR001678">
    <property type="entry name" value="MeTrfase_RsmB-F_NOP2_dom"/>
</dbReference>
<dbReference type="SUPFAM" id="SSF53335">
    <property type="entry name" value="S-adenosyl-L-methionine-dependent methyltransferases"/>
    <property type="match status" value="1"/>
</dbReference>
<comment type="caution">
    <text evidence="6">Lacks conserved residue(s) required for the propagation of feature annotation.</text>
</comment>
<dbReference type="GO" id="GO:0008173">
    <property type="term" value="F:RNA methyltransferase activity"/>
    <property type="evidence" value="ECO:0007669"/>
    <property type="project" value="InterPro"/>
</dbReference>
<dbReference type="InterPro" id="IPR023267">
    <property type="entry name" value="RCMT"/>
</dbReference>
<evidence type="ECO:0000313" key="8">
    <source>
        <dbReference type="EMBL" id="ERL66677.1"/>
    </source>
</evidence>
<dbReference type="Pfam" id="PF17126">
    <property type="entry name" value="RsmF_methylt_CI"/>
    <property type="match status" value="1"/>
</dbReference>
<dbReference type="EMBL" id="KI271582">
    <property type="protein sequence ID" value="ERL66677.1"/>
    <property type="molecule type" value="Genomic_DNA"/>
</dbReference>
<evidence type="ECO:0000256" key="6">
    <source>
        <dbReference type="PROSITE-ProRule" id="PRU01023"/>
    </source>
</evidence>
<dbReference type="Gene3D" id="3.30.70.1170">
    <property type="entry name" value="Sun protein, domain 3"/>
    <property type="match status" value="1"/>
</dbReference>
<feature type="binding site" evidence="6">
    <location>
        <begin position="103"/>
        <end position="109"/>
    </location>
    <ligand>
        <name>S-adenosyl-L-methionine</name>
        <dbReference type="ChEBI" id="CHEBI:59789"/>
    </ligand>
</feature>
<dbReference type="InterPro" id="IPR027391">
    <property type="entry name" value="Nol1_Nop2_Fmu_2"/>
</dbReference>
<reference evidence="9" key="1">
    <citation type="journal article" date="2013" name="Genome Announc.">
        <title>Whole-Genome Sequencing of Lactobacillus shenzhenensis Strain LY-73T.</title>
        <authorList>
            <person name="Lin Z."/>
            <person name="Liu Z."/>
            <person name="Yang R."/>
            <person name="Zou Y."/>
            <person name="Wan D."/>
            <person name="Chen J."/>
            <person name="Guo M."/>
            <person name="Zhao J."/>
            <person name="Fang C."/>
            <person name="Yang R."/>
            <person name="Liu F."/>
        </authorList>
    </citation>
    <scope>NUCLEOTIDE SEQUENCE [LARGE SCALE GENOMIC DNA]</scope>
    <source>
        <strain evidence="9">LY-73</strain>
    </source>
</reference>
<evidence type="ECO:0000256" key="2">
    <source>
        <dbReference type="ARBA" id="ARBA00022603"/>
    </source>
</evidence>
<dbReference type="CDD" id="cd21147">
    <property type="entry name" value="RsmF_methylt_CTD1"/>
    <property type="match status" value="1"/>
</dbReference>
<sequence>MTDLPAGFAEKYQHLLGTEAPAFLASFDEEADKGFRVNPLHRAADFLPPTDDPVPWNTQGYYGTVGGRDPAFWTGAVYSQEPSAMAVAQQLGVQPGDRVLDVAAAPGGKTTDLIGQMGVSGLLVSNDIDHGRAKILSENVERWGATQTVVTSAPPAGLATAFPHFFNRILLDAPCSGEGMFRKDPAAMQYWQPAYPAECAARQRGILTDIMPMLTDEADLVYSTCTFSPEEDEQIITWLLSTYPGLSVVPIPLIGGMTAGRPEWADGNTALSGCARLWPHLVRGEGHFVAHLHYQRPLADRRPAAAKRKKKTAHPVTVPLTRAETRLLTDFWKETMTIPLPSSVSRFGDHVVALPPEFPMAANGLRILRPGLIIADLKRDRLVPNHALALALPASAWRYRADLTMSDAERYRHGETLPTTIGGRHWGLVTFAGTGFGIGHCVNGTIKNFYPKGLRV</sequence>
<dbReference type="Pfam" id="PF17125">
    <property type="entry name" value="Methyltr_RsmF_N"/>
    <property type="match status" value="1"/>
</dbReference>
<dbReference type="InterPro" id="IPR031341">
    <property type="entry name" value="Methyltr_RsmF_N"/>
</dbReference>
<dbReference type="GO" id="GO:0003723">
    <property type="term" value="F:RNA binding"/>
    <property type="evidence" value="ECO:0007669"/>
    <property type="project" value="UniProtKB-UniRule"/>
</dbReference>
<evidence type="ECO:0000259" key="7">
    <source>
        <dbReference type="PROSITE" id="PS51686"/>
    </source>
</evidence>
<protein>
    <recommendedName>
        <fullName evidence="7">SAM-dependent MTase RsmB/NOP-type domain-containing protein</fullName>
    </recommendedName>
</protein>